<sequence>MEEGKAGVPKQENWEQSFQQLQVFIDEQTTNQTLKFQDVLNAIEEMRSMMCFLTQNNPKVVNHQEDDSGVASAAQHLRINSLGIELPKFDGDYATGLKTKILRELLISKPASLMDAFELVQVFESRYFEFPQVTRAQNKWSPKNFSSVVIQHTMGGNNSSPMMSRPTSFATLVKAEDANKGTHRMNRRLSVKMLTPAEMQDRRARGLCYNCDQKWVTGHRCMP</sequence>
<dbReference type="Proteomes" id="UP001190926">
    <property type="component" value="Unassembled WGS sequence"/>
</dbReference>
<evidence type="ECO:0000313" key="2">
    <source>
        <dbReference type="Proteomes" id="UP001190926"/>
    </source>
</evidence>
<dbReference type="AlphaFoldDB" id="A0AAD4JPY4"/>
<proteinExistence type="predicted"/>
<dbReference type="EMBL" id="SDAM02000006">
    <property type="protein sequence ID" value="KAH6837899.1"/>
    <property type="molecule type" value="Genomic_DNA"/>
</dbReference>
<comment type="caution">
    <text evidence="1">The sequence shown here is derived from an EMBL/GenBank/DDBJ whole genome shotgun (WGS) entry which is preliminary data.</text>
</comment>
<keyword evidence="2" id="KW-1185">Reference proteome</keyword>
<protein>
    <submittedName>
        <fullName evidence="1">Uncharacterized protein</fullName>
    </submittedName>
</protein>
<accession>A0AAD4JPY4</accession>
<reference evidence="1 2" key="1">
    <citation type="journal article" date="2021" name="Nat. Commun.">
        <title>Incipient diploidization of the medicinal plant Perilla within 10,000 years.</title>
        <authorList>
            <person name="Zhang Y."/>
            <person name="Shen Q."/>
            <person name="Leng L."/>
            <person name="Zhang D."/>
            <person name="Chen S."/>
            <person name="Shi Y."/>
            <person name="Ning Z."/>
            <person name="Chen S."/>
        </authorList>
    </citation>
    <scope>NUCLEOTIDE SEQUENCE [LARGE SCALE GENOMIC DNA]</scope>
    <source>
        <strain evidence="2">cv. PC099</strain>
    </source>
</reference>
<evidence type="ECO:0000313" key="1">
    <source>
        <dbReference type="EMBL" id="KAH6837899.1"/>
    </source>
</evidence>
<organism evidence="1 2">
    <name type="scientific">Perilla frutescens var. hirtella</name>
    <name type="common">Perilla citriodora</name>
    <name type="synonym">Perilla setoyensis</name>
    <dbReference type="NCBI Taxonomy" id="608512"/>
    <lineage>
        <taxon>Eukaryota</taxon>
        <taxon>Viridiplantae</taxon>
        <taxon>Streptophyta</taxon>
        <taxon>Embryophyta</taxon>
        <taxon>Tracheophyta</taxon>
        <taxon>Spermatophyta</taxon>
        <taxon>Magnoliopsida</taxon>
        <taxon>eudicotyledons</taxon>
        <taxon>Gunneridae</taxon>
        <taxon>Pentapetalae</taxon>
        <taxon>asterids</taxon>
        <taxon>lamiids</taxon>
        <taxon>Lamiales</taxon>
        <taxon>Lamiaceae</taxon>
        <taxon>Nepetoideae</taxon>
        <taxon>Elsholtzieae</taxon>
        <taxon>Perilla</taxon>
    </lineage>
</organism>
<name>A0AAD4JPY4_PERFH</name>
<gene>
    <name evidence="1" type="ORF">C2S53_001984</name>
</gene>